<protein>
    <submittedName>
        <fullName evidence="1">Uncharacterized protein</fullName>
    </submittedName>
</protein>
<name>A0A6C0K7N3_9ZZZZ</name>
<reference evidence="1" key="1">
    <citation type="journal article" date="2020" name="Nature">
        <title>Giant virus diversity and host interactions through global metagenomics.</title>
        <authorList>
            <person name="Schulz F."/>
            <person name="Roux S."/>
            <person name="Paez-Espino D."/>
            <person name="Jungbluth S."/>
            <person name="Walsh D.A."/>
            <person name="Denef V.J."/>
            <person name="McMahon K.D."/>
            <person name="Konstantinidis K.T."/>
            <person name="Eloe-Fadrosh E.A."/>
            <person name="Kyrpides N.C."/>
            <person name="Woyke T."/>
        </authorList>
    </citation>
    <scope>NUCLEOTIDE SEQUENCE</scope>
    <source>
        <strain evidence="1">GVMAG-S-1101182-85</strain>
    </source>
</reference>
<sequence length="204" mass="23137">MYSFLLNWGPWIFNRIMYGSDQSIRLITNVYREVTVTKEYYFVEGLLFPLASSTFPMSPCLQSKLKWKATLGPARFVSNKPTATTLFKNISYLGFTLDIPTVGQVDLSDWISEVKYISMSTKPTPLELFVLWCIDTGNPYFLYIDESTRVQLIDEMGELITRPLIPRKDSGPNADSTSLEQNGSQAIGFYTDRTLDTLFSPSGC</sequence>
<proteinExistence type="predicted"/>
<dbReference type="AlphaFoldDB" id="A0A6C0K7N3"/>
<dbReference type="EMBL" id="MN740829">
    <property type="protein sequence ID" value="QHU14055.1"/>
    <property type="molecule type" value="Genomic_DNA"/>
</dbReference>
<accession>A0A6C0K7N3</accession>
<evidence type="ECO:0000313" key="1">
    <source>
        <dbReference type="EMBL" id="QHU14055.1"/>
    </source>
</evidence>
<organism evidence="1">
    <name type="scientific">viral metagenome</name>
    <dbReference type="NCBI Taxonomy" id="1070528"/>
    <lineage>
        <taxon>unclassified sequences</taxon>
        <taxon>metagenomes</taxon>
        <taxon>organismal metagenomes</taxon>
    </lineage>
</organism>